<comment type="caution">
    <text evidence="2">The sequence shown here is derived from an EMBL/GenBank/DDBJ whole genome shotgun (WGS) entry which is preliminary data.</text>
</comment>
<reference evidence="2 3" key="1">
    <citation type="journal article" date="2024" name="Science">
        <title>Giant polyketide synthase enzymes in the biosynthesis of giant marine polyether toxins.</title>
        <authorList>
            <person name="Fallon T.R."/>
            <person name="Shende V.V."/>
            <person name="Wierzbicki I.H."/>
            <person name="Pendleton A.L."/>
            <person name="Watervoot N.F."/>
            <person name="Auber R.P."/>
            <person name="Gonzalez D.J."/>
            <person name="Wisecaver J.H."/>
            <person name="Moore B.S."/>
        </authorList>
    </citation>
    <scope>NUCLEOTIDE SEQUENCE [LARGE SCALE GENOMIC DNA]</scope>
    <source>
        <strain evidence="2 3">12B1</strain>
    </source>
</reference>
<feature type="compositionally biased region" description="Low complexity" evidence="1">
    <location>
        <begin position="428"/>
        <end position="446"/>
    </location>
</feature>
<feature type="region of interest" description="Disordered" evidence="1">
    <location>
        <begin position="414"/>
        <end position="460"/>
    </location>
</feature>
<keyword evidence="3" id="KW-1185">Reference proteome</keyword>
<feature type="region of interest" description="Disordered" evidence="1">
    <location>
        <begin position="600"/>
        <end position="627"/>
    </location>
</feature>
<dbReference type="AlphaFoldDB" id="A0AB34JJ37"/>
<feature type="compositionally biased region" description="Pro residues" evidence="1">
    <location>
        <begin position="447"/>
        <end position="459"/>
    </location>
</feature>
<accession>A0AB34JJ37</accession>
<organism evidence="2 3">
    <name type="scientific">Prymnesium parvum</name>
    <name type="common">Toxic golden alga</name>
    <dbReference type="NCBI Taxonomy" id="97485"/>
    <lineage>
        <taxon>Eukaryota</taxon>
        <taxon>Haptista</taxon>
        <taxon>Haptophyta</taxon>
        <taxon>Prymnesiophyceae</taxon>
        <taxon>Prymnesiales</taxon>
        <taxon>Prymnesiaceae</taxon>
        <taxon>Prymnesium</taxon>
    </lineage>
</organism>
<gene>
    <name evidence="2" type="ORF">AB1Y20_022521</name>
</gene>
<name>A0AB34JJ37_PRYPA</name>
<evidence type="ECO:0000256" key="1">
    <source>
        <dbReference type="SAM" id="MobiDB-lite"/>
    </source>
</evidence>
<evidence type="ECO:0000313" key="2">
    <source>
        <dbReference type="EMBL" id="KAL1520963.1"/>
    </source>
</evidence>
<dbReference type="Proteomes" id="UP001515480">
    <property type="component" value="Unassembled WGS sequence"/>
</dbReference>
<sequence length="729" mass="79324">MTPMLAARISVHSSHEAAAPVARRGLALGLMAAPAVPSGEPLTGQVVLLGPPHGTVASLSLRLHTFASFGSPGSSEWEQALLHRTEVALSPPPGPEPLALDADGSLTLSFRIEGGPPPLDSFGIDAEACVAHELALTLRDGRAERTCATQPLYVYVRTPDIAGAGQWLTIGDFGGECRLDLHRDPAVPWAVGGVIEGTLRVEGTDPLREVRLVLQTSANGAAPRRVREETVWAAPEGGELRGCRQVRFGLGGDGAALPPSLSPRRCDGLATPLSVEHSLRLEVLAADGRSGWNTLRVRLAHGAAPAGVPRGKLPPLEPLDDSLPCPPPYRPLRARLRRLRAATPLGVVGLVVFAAAMDTLLRIDRGETPLVVHGALRLEEASGVALGVRSSWGGTVELPPPWLLSRLSSRRAAQMGECGGDAPDEWSKPSSSWSPTTDGFEPLSVPDAPPPTPPPPPPLDEAAAKEVVAKIDLDQTADHLEKMSDAQVKELVMRLGLTYDEEEMDMLDVRDMVLAALSRKIEEAKQSAPPKSAQEILKDKSLVRLKDMLDDCGIPYDEKASVRELRAFALAIDLLGKHEALDPVVKLERGRERAILRARAADEKEARRREKAREEKQARDDAETREKGVLHDHPLLNKKPYWEREWDSETEREVYARLSQLPLWDVLTPPQLERLVDRIRENPDSLEPLEAEMRAMSTIKNMMADFQGEMPSVEQMREAGIPVEKRHKA</sequence>
<protein>
    <submittedName>
        <fullName evidence="2">Uncharacterized protein</fullName>
    </submittedName>
</protein>
<dbReference type="EMBL" id="JBGBPQ010000008">
    <property type="protein sequence ID" value="KAL1520963.1"/>
    <property type="molecule type" value="Genomic_DNA"/>
</dbReference>
<evidence type="ECO:0000313" key="3">
    <source>
        <dbReference type="Proteomes" id="UP001515480"/>
    </source>
</evidence>
<proteinExistence type="predicted"/>